<keyword evidence="2" id="KW-1185">Reference proteome</keyword>
<protein>
    <submittedName>
        <fullName evidence="1">ATP-grasp superfamily enzyme</fullName>
    </submittedName>
</protein>
<dbReference type="Pfam" id="PF09754">
    <property type="entry name" value="PAC2"/>
    <property type="match status" value="1"/>
</dbReference>
<proteinExistence type="predicted"/>
<dbReference type="InterPro" id="IPR038389">
    <property type="entry name" value="PSMG2_sf"/>
</dbReference>
<dbReference type="eggNOG" id="arCOG00347">
    <property type="taxonomic scope" value="Archaea"/>
</dbReference>
<dbReference type="STRING" id="671065.MetMK1DRAFT_00028070"/>
<dbReference type="InterPro" id="IPR019151">
    <property type="entry name" value="Proteasome_assmbl_chaperone_2"/>
</dbReference>
<gene>
    <name evidence="1" type="ORF">MetMK1DRAFT_00028070</name>
</gene>
<evidence type="ECO:0000313" key="2">
    <source>
        <dbReference type="Proteomes" id="UP000003980"/>
    </source>
</evidence>
<dbReference type="OrthoDB" id="31247at2157"/>
<dbReference type="PANTHER" id="PTHR35610:SF3">
    <property type="entry name" value="PROTEASOME ASSEMBLY CHAPERONE FAMILY PROTEIN"/>
    <property type="match status" value="1"/>
</dbReference>
<accession>H2C899</accession>
<name>H2C899_9CREN</name>
<dbReference type="AlphaFoldDB" id="H2C899"/>
<dbReference type="RefSeq" id="WP_009074713.1">
    <property type="nucleotide sequence ID" value="NZ_JH597770.1"/>
</dbReference>
<sequence length="250" mass="27898">MDQDFEVEESFVPNLRKPTYMIVGIPDAGLVGEIATEYLISKGIVDEFGQIYSRKHLPTIMHVDDGVAKSPLRLYYGKESNLVVLHAWTAIPVNSAYPLAKFISDYATKLEVSAVISITGMPIPNRLEIEKPNAYWIANSKELAQELSKLDIMQKFSQGYISGPYAPILFETARRKINNFAVVVESFLDIPDPEASAVALDIVSKYTGFTVDVSLLLQEAEEIRARIKGLMEQTKRELPTYASGKPMTYA</sequence>
<organism evidence="1 2">
    <name type="scientific">Metallosphaera yellowstonensis MK1</name>
    <dbReference type="NCBI Taxonomy" id="671065"/>
    <lineage>
        <taxon>Archaea</taxon>
        <taxon>Thermoproteota</taxon>
        <taxon>Thermoprotei</taxon>
        <taxon>Sulfolobales</taxon>
        <taxon>Sulfolobaceae</taxon>
        <taxon>Metallosphaera</taxon>
    </lineage>
</organism>
<dbReference type="HOGENOM" id="CLU_075000_0_1_2"/>
<dbReference type="EMBL" id="JH597770">
    <property type="protein sequence ID" value="EHP68375.1"/>
    <property type="molecule type" value="Genomic_DNA"/>
</dbReference>
<evidence type="ECO:0000313" key="1">
    <source>
        <dbReference type="EMBL" id="EHP68375.1"/>
    </source>
</evidence>
<reference evidence="1 2" key="1">
    <citation type="submission" date="2012-01" db="EMBL/GenBank/DDBJ databases">
        <title>Improved High-Quality Draft sequence of Metallosphaera yellowstonensis MK1.</title>
        <authorList>
            <consortium name="US DOE Joint Genome Institute"/>
            <person name="Lucas S."/>
            <person name="Han J."/>
            <person name="Cheng J.-F."/>
            <person name="Goodwin L."/>
            <person name="Pitluck S."/>
            <person name="Peters L."/>
            <person name="Teshima H."/>
            <person name="Detter J.C."/>
            <person name="Han C."/>
            <person name="Tapia R."/>
            <person name="Land M."/>
            <person name="Hauser L."/>
            <person name="Kyrpides N."/>
            <person name="Kozubal M."/>
            <person name="Macur R.E."/>
            <person name="Jay Z."/>
            <person name="Inskeep W."/>
            <person name="Woyke T."/>
        </authorList>
    </citation>
    <scope>NUCLEOTIDE SEQUENCE [LARGE SCALE GENOMIC DNA]</scope>
    <source>
        <strain evidence="1 2">MK1</strain>
    </source>
</reference>
<dbReference type="SUPFAM" id="SSF159659">
    <property type="entry name" value="Cgl1923-like"/>
    <property type="match status" value="1"/>
</dbReference>
<dbReference type="PANTHER" id="PTHR35610">
    <property type="entry name" value="3-ISOPROPYLMALATE DEHYDRATASE-RELATED"/>
    <property type="match status" value="1"/>
</dbReference>
<dbReference type="Proteomes" id="UP000003980">
    <property type="component" value="Unassembled WGS sequence"/>
</dbReference>
<dbReference type="Gene3D" id="3.40.50.10900">
    <property type="entry name" value="PAC-like subunit"/>
    <property type="match status" value="1"/>
</dbReference>